<evidence type="ECO:0000256" key="3">
    <source>
        <dbReference type="ARBA" id="ARBA00022833"/>
    </source>
</evidence>
<dbReference type="GO" id="GO:0005634">
    <property type="term" value="C:nucleus"/>
    <property type="evidence" value="ECO:0007669"/>
    <property type="project" value="UniProtKB-ARBA"/>
</dbReference>
<dbReference type="InterPro" id="IPR039723">
    <property type="entry name" value="Vps71/ZNHIT1"/>
</dbReference>
<accession>A0A9P7N4J1</accession>
<proteinExistence type="predicted"/>
<dbReference type="EMBL" id="SRPW01002694">
    <property type="protein sequence ID" value="KAG5991044.1"/>
    <property type="molecule type" value="Genomic_DNA"/>
</dbReference>
<dbReference type="Proteomes" id="UP000748025">
    <property type="component" value="Unassembled WGS sequence"/>
</dbReference>
<feature type="domain" description="HIT-type" evidence="5">
    <location>
        <begin position="223"/>
        <end position="250"/>
    </location>
</feature>
<feature type="compositionally biased region" description="Basic and acidic residues" evidence="4">
    <location>
        <begin position="56"/>
        <end position="77"/>
    </location>
</feature>
<feature type="region of interest" description="Disordered" evidence="4">
    <location>
        <begin position="35"/>
        <end position="92"/>
    </location>
</feature>
<dbReference type="CDD" id="cd21437">
    <property type="entry name" value="zf-HIT_ZNHIT1_like"/>
    <property type="match status" value="1"/>
</dbReference>
<evidence type="ECO:0000259" key="5">
    <source>
        <dbReference type="Pfam" id="PF04438"/>
    </source>
</evidence>
<keyword evidence="1" id="KW-0479">Metal-binding</keyword>
<dbReference type="GO" id="GO:0006338">
    <property type="term" value="P:chromatin remodeling"/>
    <property type="evidence" value="ECO:0007669"/>
    <property type="project" value="InterPro"/>
</dbReference>
<feature type="region of interest" description="Disordered" evidence="4">
    <location>
        <begin position="126"/>
        <end position="179"/>
    </location>
</feature>
<evidence type="ECO:0000256" key="2">
    <source>
        <dbReference type="ARBA" id="ARBA00022771"/>
    </source>
</evidence>
<sequence>MNNFGVIELASARTTSAPGWAYVPDTAIAAGSAGIQPANRKRARHPTGGGPSLKDFTARSEAKVRKEVEGLERDGNRDNSIPLPTKSGRASTKYTPNVRKVMQSQKTFANHLDDYLALQALAEGTSTNKRPGANKKDTVSSATPKRLASEDVALSNATATGLPPILPPPYQDPPASLPGDHDVLLMSRVPQVPTDEELRKLLSQPPLPYLEALGHVDETYPRRVFCEVCGYWGRVRCLKCGTRVCALDCLETHREECVTRYGI</sequence>
<dbReference type="GO" id="GO:0008270">
    <property type="term" value="F:zinc ion binding"/>
    <property type="evidence" value="ECO:0007669"/>
    <property type="project" value="UniProtKB-KW"/>
</dbReference>
<evidence type="ECO:0000313" key="6">
    <source>
        <dbReference type="EMBL" id="KAG5991044.1"/>
    </source>
</evidence>
<keyword evidence="7" id="KW-1185">Reference proteome</keyword>
<dbReference type="OrthoDB" id="74807at2759"/>
<name>A0A9P7N4J1_9HYPO</name>
<keyword evidence="2" id="KW-0863">Zinc-finger</keyword>
<dbReference type="InterPro" id="IPR007529">
    <property type="entry name" value="Znf_HIT"/>
</dbReference>
<dbReference type="Pfam" id="PF04438">
    <property type="entry name" value="zf-HIT"/>
    <property type="match status" value="1"/>
</dbReference>
<feature type="compositionally biased region" description="Pro residues" evidence="4">
    <location>
        <begin position="164"/>
        <end position="176"/>
    </location>
</feature>
<evidence type="ECO:0000256" key="4">
    <source>
        <dbReference type="SAM" id="MobiDB-lite"/>
    </source>
</evidence>
<dbReference type="PANTHER" id="PTHR13093">
    <property type="entry name" value="ZINC FINGER HIT DOMAIN CONTAINING PROTEIN 1"/>
    <property type="match status" value="1"/>
</dbReference>
<keyword evidence="3" id="KW-0862">Zinc</keyword>
<gene>
    <name evidence="6" type="ORF">E4U43_004121</name>
</gene>
<organism evidence="6 7">
    <name type="scientific">Claviceps pusilla</name>
    <dbReference type="NCBI Taxonomy" id="123648"/>
    <lineage>
        <taxon>Eukaryota</taxon>
        <taxon>Fungi</taxon>
        <taxon>Dikarya</taxon>
        <taxon>Ascomycota</taxon>
        <taxon>Pezizomycotina</taxon>
        <taxon>Sordariomycetes</taxon>
        <taxon>Hypocreomycetidae</taxon>
        <taxon>Hypocreales</taxon>
        <taxon>Clavicipitaceae</taxon>
        <taxon>Claviceps</taxon>
    </lineage>
</organism>
<reference evidence="6" key="1">
    <citation type="journal article" date="2020" name="bioRxiv">
        <title>Whole genome comparisons of ergot fungi reveals the divergence and evolution of species within the genus Claviceps are the result of varying mechanisms driving genome evolution and host range expansion.</title>
        <authorList>
            <person name="Wyka S.A."/>
            <person name="Mondo S.J."/>
            <person name="Liu M."/>
            <person name="Dettman J."/>
            <person name="Nalam V."/>
            <person name="Broders K.D."/>
        </authorList>
    </citation>
    <scope>NUCLEOTIDE SEQUENCE</scope>
    <source>
        <strain evidence="6">CCC 602</strain>
    </source>
</reference>
<comment type="caution">
    <text evidence="6">The sequence shown here is derived from an EMBL/GenBank/DDBJ whole genome shotgun (WGS) entry which is preliminary data.</text>
</comment>
<protein>
    <recommendedName>
        <fullName evidence="5">HIT-type domain-containing protein</fullName>
    </recommendedName>
</protein>
<evidence type="ECO:0000256" key="1">
    <source>
        <dbReference type="ARBA" id="ARBA00022723"/>
    </source>
</evidence>
<dbReference type="AlphaFoldDB" id="A0A9P7N4J1"/>
<evidence type="ECO:0000313" key="7">
    <source>
        <dbReference type="Proteomes" id="UP000748025"/>
    </source>
</evidence>